<evidence type="ECO:0000313" key="1">
    <source>
        <dbReference type="EMBL" id="KAH3713398.1"/>
    </source>
</evidence>
<proteinExistence type="predicted"/>
<reference evidence="1" key="1">
    <citation type="journal article" date="2019" name="bioRxiv">
        <title>The Genome of the Zebra Mussel, Dreissena polymorpha: A Resource for Invasive Species Research.</title>
        <authorList>
            <person name="McCartney M.A."/>
            <person name="Auch B."/>
            <person name="Kono T."/>
            <person name="Mallez S."/>
            <person name="Zhang Y."/>
            <person name="Obille A."/>
            <person name="Becker A."/>
            <person name="Abrahante J.E."/>
            <person name="Garbe J."/>
            <person name="Badalamenti J.P."/>
            <person name="Herman A."/>
            <person name="Mangelson H."/>
            <person name="Liachko I."/>
            <person name="Sullivan S."/>
            <person name="Sone E.D."/>
            <person name="Koren S."/>
            <person name="Silverstein K.A.T."/>
            <person name="Beckman K.B."/>
            <person name="Gohl D.M."/>
        </authorList>
    </citation>
    <scope>NUCLEOTIDE SEQUENCE</scope>
    <source>
        <strain evidence="1">Duluth1</strain>
        <tissue evidence="1">Whole animal</tissue>
    </source>
</reference>
<name>A0A9D4HCX4_DREPO</name>
<organism evidence="1 2">
    <name type="scientific">Dreissena polymorpha</name>
    <name type="common">Zebra mussel</name>
    <name type="synonym">Mytilus polymorpha</name>
    <dbReference type="NCBI Taxonomy" id="45954"/>
    <lineage>
        <taxon>Eukaryota</taxon>
        <taxon>Metazoa</taxon>
        <taxon>Spiralia</taxon>
        <taxon>Lophotrochozoa</taxon>
        <taxon>Mollusca</taxon>
        <taxon>Bivalvia</taxon>
        <taxon>Autobranchia</taxon>
        <taxon>Heteroconchia</taxon>
        <taxon>Euheterodonta</taxon>
        <taxon>Imparidentia</taxon>
        <taxon>Neoheterodontei</taxon>
        <taxon>Myida</taxon>
        <taxon>Dreissenoidea</taxon>
        <taxon>Dreissenidae</taxon>
        <taxon>Dreissena</taxon>
    </lineage>
</organism>
<protein>
    <submittedName>
        <fullName evidence="1">Uncharacterized protein</fullName>
    </submittedName>
</protein>
<evidence type="ECO:0000313" key="2">
    <source>
        <dbReference type="Proteomes" id="UP000828390"/>
    </source>
</evidence>
<dbReference type="Proteomes" id="UP000828390">
    <property type="component" value="Unassembled WGS sequence"/>
</dbReference>
<reference evidence="1" key="2">
    <citation type="submission" date="2020-11" db="EMBL/GenBank/DDBJ databases">
        <authorList>
            <person name="McCartney M.A."/>
            <person name="Auch B."/>
            <person name="Kono T."/>
            <person name="Mallez S."/>
            <person name="Becker A."/>
            <person name="Gohl D.M."/>
            <person name="Silverstein K.A.T."/>
            <person name="Koren S."/>
            <person name="Bechman K.B."/>
            <person name="Herman A."/>
            <person name="Abrahante J.E."/>
            <person name="Garbe J."/>
        </authorList>
    </citation>
    <scope>NUCLEOTIDE SEQUENCE</scope>
    <source>
        <strain evidence="1">Duluth1</strain>
        <tissue evidence="1">Whole animal</tissue>
    </source>
</reference>
<gene>
    <name evidence="1" type="ORF">DPMN_073190</name>
</gene>
<keyword evidence="2" id="KW-1185">Reference proteome</keyword>
<accession>A0A9D4HCX4</accession>
<dbReference type="AlphaFoldDB" id="A0A9D4HCX4"/>
<comment type="caution">
    <text evidence="1">The sequence shown here is derived from an EMBL/GenBank/DDBJ whole genome shotgun (WGS) entry which is preliminary data.</text>
</comment>
<dbReference type="EMBL" id="JAIWYP010000014">
    <property type="protein sequence ID" value="KAH3713398.1"/>
    <property type="molecule type" value="Genomic_DNA"/>
</dbReference>
<sequence>MYVETFADMSQQQRAAALLRQAADLLIANTSDRCTQYQHLHQKPLSVALVLQRQCLHPTVKEGEGTCKYRNCGSVSTGLLHPGVIR</sequence>